<sequence>MSKNTLIRTASGLLLGLVLAGCSSAPLHYHQLQAGLPALVVPQAGAVILVEAVSLPAGVDRPQLLLQDSQGQPQLQEQHYWTASLSRLLTQALAVNLSHQLGLSSVYAAPQLSLARPELSVTLDVREFRLQPGAGATLAAAWRITRPGSDASLLQGYFSQHQAVASSEQTALVAAQQVLLDGVSSQIAEALAAHPAWLRHAAG</sequence>
<dbReference type="PROSITE" id="PS51257">
    <property type="entry name" value="PROKAR_LIPOPROTEIN"/>
    <property type="match status" value="1"/>
</dbReference>
<evidence type="ECO:0000313" key="4">
    <source>
        <dbReference type="Proteomes" id="UP000274139"/>
    </source>
</evidence>
<evidence type="ECO:0000313" key="3">
    <source>
        <dbReference type="EMBL" id="RMC96178.1"/>
    </source>
</evidence>
<proteinExistence type="predicted"/>
<name>A0A454JH26_9NEIS</name>
<dbReference type="SUPFAM" id="SSF159594">
    <property type="entry name" value="XCC0632-like"/>
    <property type="match status" value="1"/>
</dbReference>
<keyword evidence="1" id="KW-0732">Signal</keyword>
<dbReference type="InterPro" id="IPR005586">
    <property type="entry name" value="ABC_trans_aux"/>
</dbReference>
<feature type="signal peptide" evidence="1">
    <location>
        <begin position="1"/>
        <end position="20"/>
    </location>
</feature>
<dbReference type="Proteomes" id="UP000274139">
    <property type="component" value="Unassembled WGS sequence"/>
</dbReference>
<dbReference type="OrthoDB" id="8595564at2"/>
<feature type="domain" description="ABC-type transport auxiliary lipoprotein component" evidence="2">
    <location>
        <begin position="41"/>
        <end position="188"/>
    </location>
</feature>
<dbReference type="AlphaFoldDB" id="A0A454JH26"/>
<dbReference type="Gene3D" id="3.40.50.10610">
    <property type="entry name" value="ABC-type transport auxiliary lipoprotein component"/>
    <property type="match status" value="1"/>
</dbReference>
<dbReference type="EMBL" id="RFAR01000051">
    <property type="protein sequence ID" value="RMC96178.1"/>
    <property type="molecule type" value="Genomic_DNA"/>
</dbReference>
<gene>
    <name evidence="3" type="ORF">EAY64_12315</name>
</gene>
<reference evidence="3 4" key="1">
    <citation type="submission" date="2018-10" db="EMBL/GenBank/DDBJ databases">
        <title>Draft genome sequence of Aquitalea MWU14-2217 isolated from a wild cranberry bog in Provincetown, Massachusetts.</title>
        <authorList>
            <person name="Ebadzadsahrai G."/>
            <person name="Soby S."/>
        </authorList>
    </citation>
    <scope>NUCLEOTIDE SEQUENCE [LARGE SCALE GENOMIC DNA]</scope>
    <source>
        <strain evidence="3 4">MWU14-2217</strain>
    </source>
</reference>
<dbReference type="RefSeq" id="WP_103525052.1">
    <property type="nucleotide sequence ID" value="NZ_JAIZDC010000002.1"/>
</dbReference>
<accession>A0A454JH26</accession>
<keyword evidence="4" id="KW-1185">Reference proteome</keyword>
<protein>
    <submittedName>
        <fullName evidence="3">Membrane integrity-associated transporter subunit PqiC</fullName>
    </submittedName>
</protein>
<evidence type="ECO:0000259" key="2">
    <source>
        <dbReference type="Pfam" id="PF03886"/>
    </source>
</evidence>
<comment type="caution">
    <text evidence="3">The sequence shown here is derived from an EMBL/GenBank/DDBJ whole genome shotgun (WGS) entry which is preliminary data.</text>
</comment>
<evidence type="ECO:0000256" key="1">
    <source>
        <dbReference type="SAM" id="SignalP"/>
    </source>
</evidence>
<dbReference type="Pfam" id="PF03886">
    <property type="entry name" value="ABC_trans_aux"/>
    <property type="match status" value="1"/>
</dbReference>
<feature type="chain" id="PRO_5019396812" evidence="1">
    <location>
        <begin position="21"/>
        <end position="203"/>
    </location>
</feature>
<organism evidence="3 4">
    <name type="scientific">Aquitalea palustris</name>
    <dbReference type="NCBI Taxonomy" id="2480983"/>
    <lineage>
        <taxon>Bacteria</taxon>
        <taxon>Pseudomonadati</taxon>
        <taxon>Pseudomonadota</taxon>
        <taxon>Betaproteobacteria</taxon>
        <taxon>Neisseriales</taxon>
        <taxon>Chromobacteriaceae</taxon>
        <taxon>Aquitalea</taxon>
    </lineage>
</organism>